<comment type="caution">
    <text evidence="1">The sequence shown here is derived from an EMBL/GenBank/DDBJ whole genome shotgun (WGS) entry which is preliminary data.</text>
</comment>
<evidence type="ECO:0000313" key="1">
    <source>
        <dbReference type="EMBL" id="RGB72639.1"/>
    </source>
</evidence>
<organism evidence="1 2">
    <name type="scientific">Faecalibacterium prausnitzii</name>
    <dbReference type="NCBI Taxonomy" id="853"/>
    <lineage>
        <taxon>Bacteria</taxon>
        <taxon>Bacillati</taxon>
        <taxon>Bacillota</taxon>
        <taxon>Clostridia</taxon>
        <taxon>Eubacteriales</taxon>
        <taxon>Oscillospiraceae</taxon>
        <taxon>Faecalibacterium</taxon>
    </lineage>
</organism>
<sequence>MTYDILTQQNARKTLQRLTGIEWSTWQYLNRNYNKEQFLSDEDYVKRILDKEDCFLPAFRELEFLFGHITTSSTACESIRNGGLMKLACTNKVTELGLFLSNHDVDINIEQHTLKYNGRTYDISFGDCPPVHNREEYAAWRVGRKLYYDYCICGFLSYSKQPYGGYIHKRPEILKNMDELLNTDLAAEWVTTHTPYEIVVRVSADKIVYDGRNSDSEQEKVMNYLMKAYWCSFSDMENVILLKNDVEIQICDILNIRPFDMWR</sequence>
<dbReference type="AlphaFoldDB" id="A0A3E2TCP5"/>
<gene>
    <name evidence="1" type="ORF">DWZ89_03550</name>
</gene>
<name>A0A3E2TCP5_9FIRM</name>
<dbReference type="EMBL" id="QVEQ01000002">
    <property type="protein sequence ID" value="RGB72639.1"/>
    <property type="molecule type" value="Genomic_DNA"/>
</dbReference>
<reference evidence="1 2" key="1">
    <citation type="submission" date="2018-08" db="EMBL/GenBank/DDBJ databases">
        <title>A genome reference for cultivated species of the human gut microbiota.</title>
        <authorList>
            <person name="Zou Y."/>
            <person name="Xue W."/>
            <person name="Luo G."/>
        </authorList>
    </citation>
    <scope>NUCLEOTIDE SEQUENCE [LARGE SCALE GENOMIC DNA]</scope>
    <source>
        <strain evidence="1 2">AF36-11AT</strain>
    </source>
</reference>
<proteinExistence type="predicted"/>
<protein>
    <submittedName>
        <fullName evidence="1">Uncharacterized protein</fullName>
    </submittedName>
</protein>
<evidence type="ECO:0000313" key="2">
    <source>
        <dbReference type="Proteomes" id="UP000261140"/>
    </source>
</evidence>
<dbReference type="RefSeq" id="WP_117504678.1">
    <property type="nucleotide sequence ID" value="NZ_QVEQ01000002.1"/>
</dbReference>
<accession>A0A3E2TCP5</accession>
<dbReference type="Proteomes" id="UP000261140">
    <property type="component" value="Unassembled WGS sequence"/>
</dbReference>